<comment type="caution">
    <text evidence="1">The sequence shown here is derived from an EMBL/GenBank/DDBJ whole genome shotgun (WGS) entry which is preliminary data.</text>
</comment>
<proteinExistence type="predicted"/>
<evidence type="ECO:0000313" key="2">
    <source>
        <dbReference type="Proteomes" id="UP000799755"/>
    </source>
</evidence>
<sequence length="113" mass="12176">MREQRMSGLVVTTADLEKATRQGDGGWRATRDATATSKAGRGPEAGREVWLRTTKRHAGSGAVKGNDGGEGPRGWMGDDWSLALPDVAVRRAIFKAEGPVKQRWSNETRAGAQ</sequence>
<dbReference type="Proteomes" id="UP000799755">
    <property type="component" value="Unassembled WGS sequence"/>
</dbReference>
<evidence type="ECO:0000313" key="1">
    <source>
        <dbReference type="EMBL" id="KAF2468975.1"/>
    </source>
</evidence>
<reference evidence="1" key="1">
    <citation type="journal article" date="2020" name="Stud. Mycol.">
        <title>101 Dothideomycetes genomes: a test case for predicting lifestyles and emergence of pathogens.</title>
        <authorList>
            <person name="Haridas S."/>
            <person name="Albert R."/>
            <person name="Binder M."/>
            <person name="Bloem J."/>
            <person name="Labutti K."/>
            <person name="Salamov A."/>
            <person name="Andreopoulos B."/>
            <person name="Baker S."/>
            <person name="Barry K."/>
            <person name="Bills G."/>
            <person name="Bluhm B."/>
            <person name="Cannon C."/>
            <person name="Castanera R."/>
            <person name="Culley D."/>
            <person name="Daum C."/>
            <person name="Ezra D."/>
            <person name="Gonzalez J."/>
            <person name="Henrissat B."/>
            <person name="Kuo A."/>
            <person name="Liang C."/>
            <person name="Lipzen A."/>
            <person name="Lutzoni F."/>
            <person name="Magnuson J."/>
            <person name="Mondo S."/>
            <person name="Nolan M."/>
            <person name="Ohm R."/>
            <person name="Pangilinan J."/>
            <person name="Park H.-J."/>
            <person name="Ramirez L."/>
            <person name="Alfaro M."/>
            <person name="Sun H."/>
            <person name="Tritt A."/>
            <person name="Yoshinaga Y."/>
            <person name="Zwiers L.-H."/>
            <person name="Turgeon B."/>
            <person name="Goodwin S."/>
            <person name="Spatafora J."/>
            <person name="Crous P."/>
            <person name="Grigoriev I."/>
        </authorList>
    </citation>
    <scope>NUCLEOTIDE SEQUENCE</scope>
    <source>
        <strain evidence="1">ATCC 200398</strain>
    </source>
</reference>
<dbReference type="EMBL" id="MU003514">
    <property type="protein sequence ID" value="KAF2468975.1"/>
    <property type="molecule type" value="Genomic_DNA"/>
</dbReference>
<protein>
    <submittedName>
        <fullName evidence="1">Uncharacterized protein</fullName>
    </submittedName>
</protein>
<accession>A0ACB6QQ12</accession>
<organism evidence="1 2">
    <name type="scientific">Lindgomyces ingoldianus</name>
    <dbReference type="NCBI Taxonomy" id="673940"/>
    <lineage>
        <taxon>Eukaryota</taxon>
        <taxon>Fungi</taxon>
        <taxon>Dikarya</taxon>
        <taxon>Ascomycota</taxon>
        <taxon>Pezizomycotina</taxon>
        <taxon>Dothideomycetes</taxon>
        <taxon>Pleosporomycetidae</taxon>
        <taxon>Pleosporales</taxon>
        <taxon>Lindgomycetaceae</taxon>
        <taxon>Lindgomyces</taxon>
    </lineage>
</organism>
<name>A0ACB6QQ12_9PLEO</name>
<gene>
    <name evidence="1" type="ORF">BDR25DRAFT_54574</name>
</gene>
<keyword evidence="2" id="KW-1185">Reference proteome</keyword>